<evidence type="ECO:0000313" key="15">
    <source>
        <dbReference type="EMBL" id="MEA5443375.1"/>
    </source>
</evidence>
<dbReference type="InterPro" id="IPR037099">
    <property type="entry name" value="Fum_R/Succ_DH_flav-like_C_sf"/>
</dbReference>
<dbReference type="GO" id="GO:0008734">
    <property type="term" value="F:L-aspartate oxidase activity"/>
    <property type="evidence" value="ECO:0007669"/>
    <property type="project" value="UniProtKB-EC"/>
</dbReference>
<keyword evidence="16" id="KW-1185">Reference proteome</keyword>
<evidence type="ECO:0000256" key="6">
    <source>
        <dbReference type="ARBA" id="ARBA00022630"/>
    </source>
</evidence>
<evidence type="ECO:0000256" key="12">
    <source>
        <dbReference type="RuleBase" id="RU362049"/>
    </source>
</evidence>
<sequence length="547" mass="59054">MACHWDVVVVGSGAAGLMTCLELPAQLRVLLLSKSSSPPSASRWAQGGIAAVTGADDSFASHIADTLKAGAGLCDPEAVDVLVREAPACVERLVQLGMDFDRTAQGLSTTLEAAHSHRRVLHAQDRTGGALVDALEREVRRRPGLEQRKGIPALQLWVEEGRCVGLQVLEGNRLRWLRAGAVVLASGGGGHLFAHTTNPTQASGDGVAMAWSAGARVRDLEFVQFHPTALMLPDAPHFLISEAVRGEGARLFDAAGRSPVAQLEGGDLAPRDQVSRALARCMAEQGVTHLWLDLRPVGRERLDRQFPTILRRCRELGLSPCDAPIPVAPAAHYWMGGVDTDLQAATSLSGLFAVGEVASTGVHGANRLASNSLMECLVFARRLRHLTPQPLPPKPPDTAAAAPGLSRAEVQASPDEASLIAAIGNLRRLCWQVAGVERRGVDLIDALRQVRSQRSGHERSPLLRRAHDLPPDQELQLTPDQNRHLLLLQDLRQRLVLAELLMEAAAFRVESRGGHHRTDAPTPQPFWRRHTLQERGRSPFTGPVGQT</sequence>
<dbReference type="SUPFAM" id="SSF51905">
    <property type="entry name" value="FAD/NAD(P)-binding domain"/>
    <property type="match status" value="1"/>
</dbReference>
<dbReference type="Gene3D" id="3.50.50.60">
    <property type="entry name" value="FAD/NAD(P)-binding domain"/>
    <property type="match status" value="1"/>
</dbReference>
<proteinExistence type="inferred from homology"/>
<evidence type="ECO:0000313" key="16">
    <source>
        <dbReference type="Proteomes" id="UP001302329"/>
    </source>
</evidence>
<evidence type="ECO:0000256" key="7">
    <source>
        <dbReference type="ARBA" id="ARBA00022642"/>
    </source>
</evidence>
<dbReference type="InterPro" id="IPR005288">
    <property type="entry name" value="NadB"/>
</dbReference>
<gene>
    <name evidence="15" type="primary">nadB</name>
    <name evidence="15" type="ORF">VB739_12490</name>
</gene>
<evidence type="ECO:0000256" key="4">
    <source>
        <dbReference type="ARBA" id="ARBA00012173"/>
    </source>
</evidence>
<organism evidence="15 16">
    <name type="scientific">Cyanobium gracile UHCC 0281</name>
    <dbReference type="NCBI Taxonomy" id="3110309"/>
    <lineage>
        <taxon>Bacteria</taxon>
        <taxon>Bacillati</taxon>
        <taxon>Cyanobacteriota</taxon>
        <taxon>Cyanophyceae</taxon>
        <taxon>Synechococcales</taxon>
        <taxon>Prochlorococcaceae</taxon>
        <taxon>Cyanobium</taxon>
    </lineage>
</organism>
<protein>
    <recommendedName>
        <fullName evidence="5 11">L-aspartate oxidase</fullName>
        <ecNumber evidence="4 11">1.4.3.16</ecNumber>
    </recommendedName>
</protein>
<dbReference type="InterPro" id="IPR003953">
    <property type="entry name" value="FAD-dep_OxRdtase_2_FAD-bd"/>
</dbReference>
<dbReference type="InterPro" id="IPR036188">
    <property type="entry name" value="FAD/NAD-bd_sf"/>
</dbReference>
<feature type="domain" description="FAD-dependent oxidoreductase 2 FAD-binding" evidence="13">
    <location>
        <begin position="6"/>
        <end position="373"/>
    </location>
</feature>
<evidence type="ECO:0000256" key="8">
    <source>
        <dbReference type="ARBA" id="ARBA00022827"/>
    </source>
</evidence>
<dbReference type="Pfam" id="PF00890">
    <property type="entry name" value="FAD_binding_2"/>
    <property type="match status" value="1"/>
</dbReference>
<keyword evidence="9 12" id="KW-0560">Oxidoreductase</keyword>
<comment type="caution">
    <text evidence="15">The sequence shown here is derived from an EMBL/GenBank/DDBJ whole genome shotgun (WGS) entry which is preliminary data.</text>
</comment>
<dbReference type="PANTHER" id="PTHR42716">
    <property type="entry name" value="L-ASPARTATE OXIDASE"/>
    <property type="match status" value="1"/>
</dbReference>
<comment type="cofactor">
    <cofactor evidence="1 12">
        <name>FAD</name>
        <dbReference type="ChEBI" id="CHEBI:57692"/>
    </cofactor>
</comment>
<keyword evidence="7 12" id="KW-0662">Pyridine nucleotide biosynthesis</keyword>
<comment type="catalytic activity">
    <reaction evidence="10">
        <text>L-aspartate + O2 = iminosuccinate + H2O2</text>
        <dbReference type="Rhea" id="RHEA:25876"/>
        <dbReference type="ChEBI" id="CHEBI:15379"/>
        <dbReference type="ChEBI" id="CHEBI:16240"/>
        <dbReference type="ChEBI" id="CHEBI:29991"/>
        <dbReference type="ChEBI" id="CHEBI:77875"/>
        <dbReference type="EC" id="1.4.3.16"/>
    </reaction>
    <physiologicalReaction direction="left-to-right" evidence="10">
        <dbReference type="Rhea" id="RHEA:25877"/>
    </physiologicalReaction>
</comment>
<evidence type="ECO:0000256" key="11">
    <source>
        <dbReference type="NCBIfam" id="TIGR00551"/>
    </source>
</evidence>
<dbReference type="SUPFAM" id="SSF46977">
    <property type="entry name" value="Succinate dehydrogenase/fumarate reductase flavoprotein C-terminal domain"/>
    <property type="match status" value="1"/>
</dbReference>
<evidence type="ECO:0000259" key="14">
    <source>
        <dbReference type="Pfam" id="PF02910"/>
    </source>
</evidence>
<dbReference type="Proteomes" id="UP001302329">
    <property type="component" value="Unassembled WGS sequence"/>
</dbReference>
<accession>A0ABU5SYG8</accession>
<dbReference type="InterPro" id="IPR027477">
    <property type="entry name" value="Succ_DH/fumarate_Rdtase_cat_sf"/>
</dbReference>
<evidence type="ECO:0000256" key="5">
    <source>
        <dbReference type="ARBA" id="ARBA00021901"/>
    </source>
</evidence>
<comment type="subcellular location">
    <subcellularLocation>
        <location evidence="12">Cytoplasm</location>
    </subcellularLocation>
</comment>
<dbReference type="SUPFAM" id="SSF56425">
    <property type="entry name" value="Succinate dehydrogenase/fumarate reductase flavoprotein, catalytic domain"/>
    <property type="match status" value="1"/>
</dbReference>
<evidence type="ECO:0000256" key="2">
    <source>
        <dbReference type="ARBA" id="ARBA00004950"/>
    </source>
</evidence>
<dbReference type="RefSeq" id="WP_323357378.1">
    <property type="nucleotide sequence ID" value="NZ_JAYGHY010000047.1"/>
</dbReference>
<dbReference type="InterPro" id="IPR015939">
    <property type="entry name" value="Fum_Rdtase/Succ_DH_flav-like_C"/>
</dbReference>
<evidence type="ECO:0000256" key="10">
    <source>
        <dbReference type="ARBA" id="ARBA00048305"/>
    </source>
</evidence>
<comment type="function">
    <text evidence="12">Catalyzes the oxidation of L-aspartate to iminoaspartate.</text>
</comment>
<keyword evidence="8 12" id="KW-0274">FAD</keyword>
<dbReference type="PANTHER" id="PTHR42716:SF2">
    <property type="entry name" value="L-ASPARTATE OXIDASE, CHLOROPLASTIC"/>
    <property type="match status" value="1"/>
</dbReference>
<dbReference type="NCBIfam" id="TIGR00551">
    <property type="entry name" value="nadB"/>
    <property type="match status" value="1"/>
</dbReference>
<keyword evidence="6 12" id="KW-0285">Flavoprotein</keyword>
<dbReference type="EC" id="1.4.3.16" evidence="4 11"/>
<dbReference type="Gene3D" id="1.20.58.100">
    <property type="entry name" value="Fumarate reductase/succinate dehydrogenase flavoprotein-like, C-terminal domain"/>
    <property type="match status" value="1"/>
</dbReference>
<evidence type="ECO:0000256" key="3">
    <source>
        <dbReference type="ARBA" id="ARBA00008562"/>
    </source>
</evidence>
<reference evidence="15 16" key="1">
    <citation type="submission" date="2023-12" db="EMBL/GenBank/DDBJ databases">
        <title>Baltic Sea Cyanobacteria.</title>
        <authorList>
            <person name="Delbaje E."/>
            <person name="Fewer D.P."/>
            <person name="Shishido T.K."/>
        </authorList>
    </citation>
    <scope>NUCLEOTIDE SEQUENCE [LARGE SCALE GENOMIC DNA]</scope>
    <source>
        <strain evidence="15 16">UHCC 0281</strain>
    </source>
</reference>
<comment type="similarity">
    <text evidence="3 12">Belongs to the FAD-dependent oxidoreductase 2 family. NadB subfamily.</text>
</comment>
<dbReference type="PRINTS" id="PR00368">
    <property type="entry name" value="FADPNR"/>
</dbReference>
<evidence type="ECO:0000256" key="1">
    <source>
        <dbReference type="ARBA" id="ARBA00001974"/>
    </source>
</evidence>
<dbReference type="Pfam" id="PF02910">
    <property type="entry name" value="Succ_DH_flav_C"/>
    <property type="match status" value="1"/>
</dbReference>
<name>A0ABU5SYG8_9CYAN</name>
<evidence type="ECO:0000256" key="9">
    <source>
        <dbReference type="ARBA" id="ARBA00023002"/>
    </source>
</evidence>
<comment type="pathway">
    <text evidence="2 12">Cofactor biosynthesis; NAD(+) biosynthesis; iminoaspartate from L-aspartate (oxidase route): step 1/1.</text>
</comment>
<feature type="domain" description="Fumarate reductase/succinate dehydrogenase flavoprotein-like C-terminal" evidence="14">
    <location>
        <begin position="481"/>
        <end position="533"/>
    </location>
</feature>
<evidence type="ECO:0000259" key="13">
    <source>
        <dbReference type="Pfam" id="PF00890"/>
    </source>
</evidence>
<dbReference type="Gene3D" id="3.90.700.10">
    <property type="entry name" value="Succinate dehydrogenase/fumarate reductase flavoprotein, catalytic domain"/>
    <property type="match status" value="1"/>
</dbReference>
<dbReference type="EMBL" id="JAYGHY010000047">
    <property type="protein sequence ID" value="MEA5443375.1"/>
    <property type="molecule type" value="Genomic_DNA"/>
</dbReference>